<protein>
    <recommendedName>
        <fullName evidence="2">STAS domain-containing protein</fullName>
    </recommendedName>
</protein>
<evidence type="ECO:0000256" key="1">
    <source>
        <dbReference type="ARBA" id="ARBA00009013"/>
    </source>
</evidence>
<dbReference type="CDD" id="cd07043">
    <property type="entry name" value="STAS_anti-anti-sigma_factors"/>
    <property type="match status" value="1"/>
</dbReference>
<evidence type="ECO:0000313" key="3">
    <source>
        <dbReference type="EMBL" id="VAX14770.1"/>
    </source>
</evidence>
<comment type="similarity">
    <text evidence="1">Belongs to the anti-sigma-factor antagonist family.</text>
</comment>
<accession>A0A3B1BVS3</accession>
<dbReference type="InterPro" id="IPR002645">
    <property type="entry name" value="STAS_dom"/>
</dbReference>
<reference evidence="3" key="1">
    <citation type="submission" date="2018-06" db="EMBL/GenBank/DDBJ databases">
        <authorList>
            <person name="Zhirakovskaya E."/>
        </authorList>
    </citation>
    <scope>NUCLEOTIDE SEQUENCE</scope>
</reference>
<dbReference type="PROSITE" id="PS50801">
    <property type="entry name" value="STAS"/>
    <property type="match status" value="1"/>
</dbReference>
<dbReference type="PANTHER" id="PTHR33495:SF2">
    <property type="entry name" value="ANTI-SIGMA FACTOR ANTAGONIST TM_1081-RELATED"/>
    <property type="match status" value="1"/>
</dbReference>
<evidence type="ECO:0000259" key="2">
    <source>
        <dbReference type="PROSITE" id="PS50801"/>
    </source>
</evidence>
<dbReference type="Pfam" id="PF01740">
    <property type="entry name" value="STAS"/>
    <property type="match status" value="1"/>
</dbReference>
<gene>
    <name evidence="3" type="ORF">MNBD_NITROSPINAE04-814</name>
</gene>
<organism evidence="3">
    <name type="scientific">hydrothermal vent metagenome</name>
    <dbReference type="NCBI Taxonomy" id="652676"/>
    <lineage>
        <taxon>unclassified sequences</taxon>
        <taxon>metagenomes</taxon>
        <taxon>ecological metagenomes</taxon>
    </lineage>
</organism>
<feature type="domain" description="STAS" evidence="2">
    <location>
        <begin position="29"/>
        <end position="111"/>
    </location>
</feature>
<proteinExistence type="inferred from homology"/>
<dbReference type="NCBIfam" id="TIGR00377">
    <property type="entry name" value="ant_ant_sig"/>
    <property type="match status" value="1"/>
</dbReference>
<sequence length="111" mass="12452">MQIASRKSGDVTIMDFVGNIKTNEDYNDFKNAINEAIGEGKQKLLLNFKEIHFINSSGLGRLILAAKQTRENGGSLKVAHLSSDLRELFSFTKLDSKIPLYQTEEDALKDF</sequence>
<dbReference type="AlphaFoldDB" id="A0A3B1BVS3"/>
<dbReference type="SUPFAM" id="SSF52091">
    <property type="entry name" value="SpoIIaa-like"/>
    <property type="match status" value="1"/>
</dbReference>
<dbReference type="EMBL" id="UOGA01000010">
    <property type="protein sequence ID" value="VAX14770.1"/>
    <property type="molecule type" value="Genomic_DNA"/>
</dbReference>
<name>A0A3B1BVS3_9ZZZZ</name>
<dbReference type="InterPro" id="IPR003658">
    <property type="entry name" value="Anti-sigma_ant"/>
</dbReference>
<dbReference type="PANTHER" id="PTHR33495">
    <property type="entry name" value="ANTI-SIGMA FACTOR ANTAGONIST TM_1081-RELATED-RELATED"/>
    <property type="match status" value="1"/>
</dbReference>
<dbReference type="GO" id="GO:0043856">
    <property type="term" value="F:anti-sigma factor antagonist activity"/>
    <property type="evidence" value="ECO:0007669"/>
    <property type="project" value="InterPro"/>
</dbReference>
<dbReference type="InterPro" id="IPR036513">
    <property type="entry name" value="STAS_dom_sf"/>
</dbReference>
<dbReference type="Gene3D" id="3.30.750.24">
    <property type="entry name" value="STAS domain"/>
    <property type="match status" value="1"/>
</dbReference>